<evidence type="ECO:0000313" key="2">
    <source>
        <dbReference type="EMBL" id="JAP92641.1"/>
    </source>
</evidence>
<evidence type="ECO:0000256" key="1">
    <source>
        <dbReference type="SAM" id="Phobius"/>
    </source>
</evidence>
<sequence>LKILIHQLLNRKYIFENKAIHPSDAVNTIRCLDISFIDFLNENYKYKLNRTNGYKIFWMGFQVMMVFFLIGIPSLLKIKWEDKKYLTILAIIQWYVVMWTRYMIYERPGHHILVKNKTMKIISKLDRKRMQQTFEIVYCQQKYEVVMHLEDDIIFTKNGQFMLDTFKKICSNQVSFLKKEE</sequence>
<name>A0A146KAY9_9EUKA</name>
<dbReference type="AlphaFoldDB" id="A0A146KAY9"/>
<dbReference type="EMBL" id="GDID01003965">
    <property type="protein sequence ID" value="JAP92641.1"/>
    <property type="molecule type" value="Transcribed_RNA"/>
</dbReference>
<keyword evidence="1" id="KW-1133">Transmembrane helix</keyword>
<organism evidence="2">
    <name type="scientific">Trepomonas sp. PC1</name>
    <dbReference type="NCBI Taxonomy" id="1076344"/>
    <lineage>
        <taxon>Eukaryota</taxon>
        <taxon>Metamonada</taxon>
        <taxon>Diplomonadida</taxon>
        <taxon>Hexamitidae</taxon>
        <taxon>Hexamitinae</taxon>
        <taxon>Trepomonas</taxon>
    </lineage>
</organism>
<accession>A0A146KAY9</accession>
<keyword evidence="1" id="KW-0812">Transmembrane</keyword>
<proteinExistence type="predicted"/>
<protein>
    <submittedName>
        <fullName evidence="2">Uncharacterized protein</fullName>
    </submittedName>
</protein>
<feature type="non-terminal residue" evidence="2">
    <location>
        <position position="1"/>
    </location>
</feature>
<feature type="transmembrane region" description="Helical" evidence="1">
    <location>
        <begin position="85"/>
        <end position="105"/>
    </location>
</feature>
<feature type="transmembrane region" description="Helical" evidence="1">
    <location>
        <begin position="56"/>
        <end position="76"/>
    </location>
</feature>
<keyword evidence="1" id="KW-0472">Membrane</keyword>
<reference evidence="2" key="1">
    <citation type="submission" date="2015-07" db="EMBL/GenBank/DDBJ databases">
        <title>Adaptation to a free-living lifestyle via gene acquisitions in the diplomonad Trepomonas sp. PC1.</title>
        <authorList>
            <person name="Xu F."/>
            <person name="Jerlstrom-Hultqvist J."/>
            <person name="Kolisko M."/>
            <person name="Simpson A.G.B."/>
            <person name="Roger A.J."/>
            <person name="Svard S.G."/>
            <person name="Andersson J.O."/>
        </authorList>
    </citation>
    <scope>NUCLEOTIDE SEQUENCE</scope>
    <source>
        <strain evidence="2">PC1</strain>
    </source>
</reference>
<gene>
    <name evidence="2" type="ORF">TPC1_15357</name>
</gene>